<dbReference type="PROSITE" id="PS50112">
    <property type="entry name" value="PAS"/>
    <property type="match status" value="2"/>
</dbReference>
<keyword evidence="10" id="KW-1185">Reference proteome</keyword>
<keyword evidence="3" id="KW-0597">Phosphoprotein</keyword>
<name>A0AAP2DWS1_9BACT</name>
<proteinExistence type="predicted"/>
<gene>
    <name evidence="9" type="ORF">KK062_10775</name>
</gene>
<dbReference type="CDD" id="cd16917">
    <property type="entry name" value="HATPase_UhpB-NarQ-NarX-like"/>
    <property type="match status" value="1"/>
</dbReference>
<feature type="domain" description="PAC" evidence="8">
    <location>
        <begin position="98"/>
        <end position="151"/>
    </location>
</feature>
<keyword evidence="4" id="KW-0808">Transferase</keyword>
<dbReference type="InterPro" id="IPR052162">
    <property type="entry name" value="Sensor_kinase/Photoreceptor"/>
</dbReference>
<evidence type="ECO:0000256" key="3">
    <source>
        <dbReference type="ARBA" id="ARBA00022553"/>
    </source>
</evidence>
<dbReference type="InterPro" id="IPR036890">
    <property type="entry name" value="HATPase_C_sf"/>
</dbReference>
<dbReference type="RefSeq" id="WP_254084305.1">
    <property type="nucleotide sequence ID" value="NZ_JAHESE010000008.1"/>
</dbReference>
<dbReference type="InterPro" id="IPR000014">
    <property type="entry name" value="PAS"/>
</dbReference>
<comment type="catalytic activity">
    <reaction evidence="1">
        <text>ATP + protein L-histidine = ADP + protein N-phospho-L-histidine.</text>
        <dbReference type="EC" id="2.7.13.3"/>
    </reaction>
</comment>
<dbReference type="PROSITE" id="PS50109">
    <property type="entry name" value="HIS_KIN"/>
    <property type="match status" value="1"/>
</dbReference>
<accession>A0AAP2DWS1</accession>
<dbReference type="GO" id="GO:0000155">
    <property type="term" value="F:phosphorelay sensor kinase activity"/>
    <property type="evidence" value="ECO:0007669"/>
    <property type="project" value="InterPro"/>
</dbReference>
<dbReference type="CDD" id="cd00130">
    <property type="entry name" value="PAS"/>
    <property type="match status" value="3"/>
</dbReference>
<dbReference type="InterPro" id="IPR003594">
    <property type="entry name" value="HATPase_dom"/>
</dbReference>
<evidence type="ECO:0000256" key="4">
    <source>
        <dbReference type="ARBA" id="ARBA00022679"/>
    </source>
</evidence>
<protein>
    <recommendedName>
        <fullName evidence="2">histidine kinase</fullName>
        <ecNumber evidence="2">2.7.13.3</ecNumber>
    </recommendedName>
</protein>
<feature type="domain" description="PAS" evidence="7">
    <location>
        <begin position="428"/>
        <end position="502"/>
    </location>
</feature>
<feature type="domain" description="PAC" evidence="8">
    <location>
        <begin position="492"/>
        <end position="543"/>
    </location>
</feature>
<evidence type="ECO:0000259" key="8">
    <source>
        <dbReference type="PROSITE" id="PS50113"/>
    </source>
</evidence>
<evidence type="ECO:0000259" key="6">
    <source>
        <dbReference type="PROSITE" id="PS50109"/>
    </source>
</evidence>
<evidence type="ECO:0000313" key="10">
    <source>
        <dbReference type="Proteomes" id="UP001319080"/>
    </source>
</evidence>
<feature type="domain" description="Histidine kinase" evidence="6">
    <location>
        <begin position="573"/>
        <end position="769"/>
    </location>
</feature>
<dbReference type="SUPFAM" id="SSF55874">
    <property type="entry name" value="ATPase domain of HSP90 chaperone/DNA topoisomerase II/histidine kinase"/>
    <property type="match status" value="1"/>
</dbReference>
<dbReference type="Gene3D" id="1.20.5.1930">
    <property type="match status" value="1"/>
</dbReference>
<evidence type="ECO:0000256" key="1">
    <source>
        <dbReference type="ARBA" id="ARBA00000085"/>
    </source>
</evidence>
<dbReference type="GO" id="GO:0016020">
    <property type="term" value="C:membrane"/>
    <property type="evidence" value="ECO:0007669"/>
    <property type="project" value="InterPro"/>
</dbReference>
<dbReference type="SMART" id="SM00086">
    <property type="entry name" value="PAC"/>
    <property type="match status" value="4"/>
</dbReference>
<reference evidence="9 10" key="1">
    <citation type="submission" date="2021-05" db="EMBL/GenBank/DDBJ databases">
        <title>A Polyphasic approach of four new species of the genus Ohtaekwangia: Ohtaekwangia histidinii sp. nov., Ohtaekwangia cretensis sp. nov., Ohtaekwangia indiensis sp. nov., Ohtaekwangia reichenbachii sp. nov. from diverse environment.</title>
        <authorList>
            <person name="Octaviana S."/>
        </authorList>
    </citation>
    <scope>NUCLEOTIDE SEQUENCE [LARGE SCALE GENOMIC DNA]</scope>
    <source>
        <strain evidence="9 10">PWU5</strain>
    </source>
</reference>
<dbReference type="NCBIfam" id="TIGR00229">
    <property type="entry name" value="sensory_box"/>
    <property type="match status" value="3"/>
</dbReference>
<evidence type="ECO:0000256" key="2">
    <source>
        <dbReference type="ARBA" id="ARBA00012438"/>
    </source>
</evidence>
<dbReference type="Pfam" id="PF07730">
    <property type="entry name" value="HisKA_3"/>
    <property type="match status" value="1"/>
</dbReference>
<dbReference type="InterPro" id="IPR005467">
    <property type="entry name" value="His_kinase_dom"/>
</dbReference>
<dbReference type="SMART" id="SM00091">
    <property type="entry name" value="PAS"/>
    <property type="match status" value="4"/>
</dbReference>
<dbReference type="InterPro" id="IPR013655">
    <property type="entry name" value="PAS_fold_3"/>
</dbReference>
<dbReference type="InterPro" id="IPR000700">
    <property type="entry name" value="PAS-assoc_C"/>
</dbReference>
<feature type="domain" description="PAC" evidence="8">
    <location>
        <begin position="239"/>
        <end position="295"/>
    </location>
</feature>
<dbReference type="Gene3D" id="3.30.565.10">
    <property type="entry name" value="Histidine kinase-like ATPase, C-terminal domain"/>
    <property type="match status" value="1"/>
</dbReference>
<dbReference type="InterPro" id="IPR001610">
    <property type="entry name" value="PAC"/>
</dbReference>
<feature type="domain" description="PAS" evidence="7">
    <location>
        <begin position="19"/>
        <end position="82"/>
    </location>
</feature>
<dbReference type="PANTHER" id="PTHR43304">
    <property type="entry name" value="PHYTOCHROME-LIKE PROTEIN CPH1"/>
    <property type="match status" value="1"/>
</dbReference>
<dbReference type="EMBL" id="JAHESE010000008">
    <property type="protein sequence ID" value="MBT1708711.1"/>
    <property type="molecule type" value="Genomic_DNA"/>
</dbReference>
<dbReference type="EC" id="2.7.13.3" evidence="2"/>
<dbReference type="Pfam" id="PF08447">
    <property type="entry name" value="PAS_3"/>
    <property type="match status" value="3"/>
</dbReference>
<evidence type="ECO:0000256" key="5">
    <source>
        <dbReference type="ARBA" id="ARBA00022777"/>
    </source>
</evidence>
<dbReference type="Pfam" id="PF13426">
    <property type="entry name" value="PAS_9"/>
    <property type="match status" value="1"/>
</dbReference>
<organism evidence="9 10">
    <name type="scientific">Dawidia cretensis</name>
    <dbReference type="NCBI Taxonomy" id="2782350"/>
    <lineage>
        <taxon>Bacteria</taxon>
        <taxon>Pseudomonadati</taxon>
        <taxon>Bacteroidota</taxon>
        <taxon>Cytophagia</taxon>
        <taxon>Cytophagales</taxon>
        <taxon>Chryseotaleaceae</taxon>
        <taxon>Dawidia</taxon>
    </lineage>
</organism>
<keyword evidence="5" id="KW-0418">Kinase</keyword>
<dbReference type="SMART" id="SM00387">
    <property type="entry name" value="HATPase_c"/>
    <property type="match status" value="1"/>
</dbReference>
<dbReference type="SUPFAM" id="SSF55785">
    <property type="entry name" value="PYP-like sensor domain (PAS domain)"/>
    <property type="match status" value="4"/>
</dbReference>
<dbReference type="GO" id="GO:0046983">
    <property type="term" value="F:protein dimerization activity"/>
    <property type="evidence" value="ECO:0007669"/>
    <property type="project" value="InterPro"/>
</dbReference>
<dbReference type="PANTHER" id="PTHR43304:SF1">
    <property type="entry name" value="PAC DOMAIN-CONTAINING PROTEIN"/>
    <property type="match status" value="1"/>
</dbReference>
<dbReference type="InterPro" id="IPR011712">
    <property type="entry name" value="Sig_transdc_His_kin_sub3_dim/P"/>
</dbReference>
<dbReference type="AlphaFoldDB" id="A0AAP2DWS1"/>
<sequence>MTHGEKAPLQPLEQRMRDEQRRYEFALKAGNLGVFDWNIQADELTFNPRLYEITGYTPTDLPQQLRYADWLALVHPDDYKNLPAQDEQPRMTGKEYHGPFKYRIRTRPGKYTWIEEERYSFVFDETRRVVHTIGIIKDIDGQVQGENRLREAFKRELALNHQLKQREEWYLFALQVGNLAVYDWYPQEDRTVFNTKLYELIGYEAGEFNPTFNQWLSLVHPDEQARFSERKHAYAPMASQPAVQVYRLQDRAGTYRWIEDQHMPIEWDADGRVTRVIGVIKNVDGEKRSADALSKLNKDLRESENRWAYALEGNGDGVYEWKISTRQFYFSPRAKEIMGIDLGPEQDFTRFIGHVHPDLRSEFKANFEQSLRPPYHPFIMEVQVLDIARDYRWIMFRAKVVEVDDDNNPQRMVGTVTDLSDHKVIQKELTIYEEMIKQNQSAILFTSMDGTIEFLNDTAVDLLGYKQHEIIEKDIARLLPEQSAEHLLQEHYRSQQEFITQSGGRLLTQVVTSLIRQDGDPMGFVLNILDLTERKRLEDEVTALTMTKLEIELEMQRKQTEMIILVQENEKESIARELHDGVGQLLSLAKLQLEGLCSVLTPEQQKQCKSVQELLQHVTTDIKSLTSDLMPLSIRNLGLESAITSLLERYQPIRGKQVTIQCKINLDSFEPEQSRSMHIYRIAQEGVNNAMKYAHATSLSVMLMKLKNSLHLMIEDNGKGFDVDDALSKQNSFGLKTMIERARLLNGKLLVSSTCHAGTTISLTIPLNAEVS</sequence>
<comment type="caution">
    <text evidence="9">The sequence shown here is derived from an EMBL/GenBank/DDBJ whole genome shotgun (WGS) entry which is preliminary data.</text>
</comment>
<dbReference type="Pfam" id="PF02518">
    <property type="entry name" value="HATPase_c"/>
    <property type="match status" value="1"/>
</dbReference>
<dbReference type="Gene3D" id="3.30.450.20">
    <property type="entry name" value="PAS domain"/>
    <property type="match status" value="4"/>
</dbReference>
<evidence type="ECO:0000313" key="9">
    <source>
        <dbReference type="EMBL" id="MBT1708711.1"/>
    </source>
</evidence>
<dbReference type="InterPro" id="IPR035965">
    <property type="entry name" value="PAS-like_dom_sf"/>
</dbReference>
<evidence type="ECO:0000259" key="7">
    <source>
        <dbReference type="PROSITE" id="PS50112"/>
    </source>
</evidence>
<dbReference type="Proteomes" id="UP001319080">
    <property type="component" value="Unassembled WGS sequence"/>
</dbReference>
<dbReference type="PROSITE" id="PS50113">
    <property type="entry name" value="PAC"/>
    <property type="match status" value="3"/>
</dbReference>